<dbReference type="EMBL" id="CH963846">
    <property type="protein sequence ID" value="EDW72331.1"/>
    <property type="molecule type" value="Genomic_DNA"/>
</dbReference>
<feature type="compositionally biased region" description="Acidic residues" evidence="1">
    <location>
        <begin position="32"/>
        <end position="42"/>
    </location>
</feature>
<name>B4MJP2_DROWI</name>
<dbReference type="KEGG" id="dwi:6638150"/>
<gene>
    <name evidence="2" type="primary">Dwil\GK20773</name>
    <name evidence="2" type="ORF">Dwil_GK20773</name>
</gene>
<protein>
    <submittedName>
        <fullName evidence="2">Uncharacterized protein</fullName>
    </submittedName>
</protein>
<organism evidence="2 3">
    <name type="scientific">Drosophila willistoni</name>
    <name type="common">Fruit fly</name>
    <dbReference type="NCBI Taxonomy" id="7260"/>
    <lineage>
        <taxon>Eukaryota</taxon>
        <taxon>Metazoa</taxon>
        <taxon>Ecdysozoa</taxon>
        <taxon>Arthropoda</taxon>
        <taxon>Hexapoda</taxon>
        <taxon>Insecta</taxon>
        <taxon>Pterygota</taxon>
        <taxon>Neoptera</taxon>
        <taxon>Endopterygota</taxon>
        <taxon>Diptera</taxon>
        <taxon>Brachycera</taxon>
        <taxon>Muscomorpha</taxon>
        <taxon>Ephydroidea</taxon>
        <taxon>Drosophilidae</taxon>
        <taxon>Drosophila</taxon>
        <taxon>Sophophora</taxon>
    </lineage>
</organism>
<feature type="compositionally biased region" description="Basic and acidic residues" evidence="1">
    <location>
        <begin position="90"/>
        <end position="100"/>
    </location>
</feature>
<dbReference type="Proteomes" id="UP000007798">
    <property type="component" value="Unassembled WGS sequence"/>
</dbReference>
<keyword evidence="3" id="KW-1185">Reference proteome</keyword>
<dbReference type="AlphaFoldDB" id="B4MJP2"/>
<proteinExistence type="predicted"/>
<feature type="region of interest" description="Disordered" evidence="1">
    <location>
        <begin position="132"/>
        <end position="152"/>
    </location>
</feature>
<sequence length="152" mass="18017">MDAAMYFEEDEEHHQEEDEVHFPNNETRSDGEEGSSDEPELACELEVTPPVSLLQRYDRLLERNYQAHRRSESLFNRLQQTRLSMLPRPDPIKEAEKQDQRDMDKFLNTKLKRDSCPPDTPLPIYLKYREPRCRSPPSIWDKMSPKKAPKTE</sequence>
<evidence type="ECO:0000313" key="3">
    <source>
        <dbReference type="Proteomes" id="UP000007798"/>
    </source>
</evidence>
<dbReference type="InParanoid" id="B4MJP2"/>
<evidence type="ECO:0000313" key="2">
    <source>
        <dbReference type="EMBL" id="EDW72331.1"/>
    </source>
</evidence>
<dbReference type="HOGENOM" id="CLU_1724246_0_0_1"/>
<accession>B4MJP2</accession>
<evidence type="ECO:0000256" key="1">
    <source>
        <dbReference type="SAM" id="MobiDB-lite"/>
    </source>
</evidence>
<dbReference type="OrthoDB" id="7861854at2759"/>
<feature type="region of interest" description="Disordered" evidence="1">
    <location>
        <begin position="80"/>
        <end position="100"/>
    </location>
</feature>
<feature type="region of interest" description="Disordered" evidence="1">
    <location>
        <begin position="1"/>
        <end position="42"/>
    </location>
</feature>
<reference evidence="2 3" key="1">
    <citation type="journal article" date="2007" name="Nature">
        <title>Evolution of genes and genomes on the Drosophila phylogeny.</title>
        <authorList>
            <consortium name="Drosophila 12 Genomes Consortium"/>
            <person name="Clark A.G."/>
            <person name="Eisen M.B."/>
            <person name="Smith D.R."/>
            <person name="Bergman C.M."/>
            <person name="Oliver B."/>
            <person name="Markow T.A."/>
            <person name="Kaufman T.C."/>
            <person name="Kellis M."/>
            <person name="Gelbart W."/>
            <person name="Iyer V.N."/>
            <person name="Pollard D.A."/>
            <person name="Sackton T.B."/>
            <person name="Larracuente A.M."/>
            <person name="Singh N.D."/>
            <person name="Abad J.P."/>
            <person name="Abt D.N."/>
            <person name="Adryan B."/>
            <person name="Aguade M."/>
            <person name="Akashi H."/>
            <person name="Anderson W.W."/>
            <person name="Aquadro C.F."/>
            <person name="Ardell D.H."/>
            <person name="Arguello R."/>
            <person name="Artieri C.G."/>
            <person name="Barbash D.A."/>
            <person name="Barker D."/>
            <person name="Barsanti P."/>
            <person name="Batterham P."/>
            <person name="Batzoglou S."/>
            <person name="Begun D."/>
            <person name="Bhutkar A."/>
            <person name="Blanco E."/>
            <person name="Bosak S.A."/>
            <person name="Bradley R.K."/>
            <person name="Brand A.D."/>
            <person name="Brent M.R."/>
            <person name="Brooks A.N."/>
            <person name="Brown R.H."/>
            <person name="Butlin R.K."/>
            <person name="Caggese C."/>
            <person name="Calvi B.R."/>
            <person name="Bernardo de Carvalho A."/>
            <person name="Caspi A."/>
            <person name="Castrezana S."/>
            <person name="Celniker S.E."/>
            <person name="Chang J.L."/>
            <person name="Chapple C."/>
            <person name="Chatterji S."/>
            <person name="Chinwalla A."/>
            <person name="Civetta A."/>
            <person name="Clifton S.W."/>
            <person name="Comeron J.M."/>
            <person name="Costello J.C."/>
            <person name="Coyne J.A."/>
            <person name="Daub J."/>
            <person name="David R.G."/>
            <person name="Delcher A.L."/>
            <person name="Delehaunty K."/>
            <person name="Do C.B."/>
            <person name="Ebling H."/>
            <person name="Edwards K."/>
            <person name="Eickbush T."/>
            <person name="Evans J.D."/>
            <person name="Filipski A."/>
            <person name="Findeiss S."/>
            <person name="Freyhult E."/>
            <person name="Fulton L."/>
            <person name="Fulton R."/>
            <person name="Garcia A.C."/>
            <person name="Gardiner A."/>
            <person name="Garfield D.A."/>
            <person name="Garvin B.E."/>
            <person name="Gibson G."/>
            <person name="Gilbert D."/>
            <person name="Gnerre S."/>
            <person name="Godfrey J."/>
            <person name="Good R."/>
            <person name="Gotea V."/>
            <person name="Gravely B."/>
            <person name="Greenberg A.J."/>
            <person name="Griffiths-Jones S."/>
            <person name="Gross S."/>
            <person name="Guigo R."/>
            <person name="Gustafson E.A."/>
            <person name="Haerty W."/>
            <person name="Hahn M.W."/>
            <person name="Halligan D.L."/>
            <person name="Halpern A.L."/>
            <person name="Halter G.M."/>
            <person name="Han M.V."/>
            <person name="Heger A."/>
            <person name="Hillier L."/>
            <person name="Hinrichs A.S."/>
            <person name="Holmes I."/>
            <person name="Hoskins R.A."/>
            <person name="Hubisz M.J."/>
            <person name="Hultmark D."/>
            <person name="Huntley M.A."/>
            <person name="Jaffe D.B."/>
            <person name="Jagadeeshan S."/>
            <person name="Jeck W.R."/>
            <person name="Johnson J."/>
            <person name="Jones C.D."/>
            <person name="Jordan W.C."/>
            <person name="Karpen G.H."/>
            <person name="Kataoka E."/>
            <person name="Keightley P.D."/>
            <person name="Kheradpour P."/>
            <person name="Kirkness E.F."/>
            <person name="Koerich L.B."/>
            <person name="Kristiansen K."/>
            <person name="Kudrna D."/>
            <person name="Kulathinal R.J."/>
            <person name="Kumar S."/>
            <person name="Kwok R."/>
            <person name="Lander E."/>
            <person name="Langley C.H."/>
            <person name="Lapoint R."/>
            <person name="Lazzaro B.P."/>
            <person name="Lee S.J."/>
            <person name="Levesque L."/>
            <person name="Li R."/>
            <person name="Lin C.F."/>
            <person name="Lin M.F."/>
            <person name="Lindblad-Toh K."/>
            <person name="Llopart A."/>
            <person name="Long M."/>
            <person name="Low L."/>
            <person name="Lozovsky E."/>
            <person name="Lu J."/>
            <person name="Luo M."/>
            <person name="Machado C.A."/>
            <person name="Makalowski W."/>
            <person name="Marzo M."/>
            <person name="Matsuda M."/>
            <person name="Matzkin L."/>
            <person name="McAllister B."/>
            <person name="McBride C.S."/>
            <person name="McKernan B."/>
            <person name="McKernan K."/>
            <person name="Mendez-Lago M."/>
            <person name="Minx P."/>
            <person name="Mollenhauer M.U."/>
            <person name="Montooth K."/>
            <person name="Mount S.M."/>
            <person name="Mu X."/>
            <person name="Myers E."/>
            <person name="Negre B."/>
            <person name="Newfeld S."/>
            <person name="Nielsen R."/>
            <person name="Noor M.A."/>
            <person name="O'Grady P."/>
            <person name="Pachter L."/>
            <person name="Papaceit M."/>
            <person name="Parisi M.J."/>
            <person name="Parisi M."/>
            <person name="Parts L."/>
            <person name="Pedersen J.S."/>
            <person name="Pesole G."/>
            <person name="Phillippy A.M."/>
            <person name="Ponting C.P."/>
            <person name="Pop M."/>
            <person name="Porcelli D."/>
            <person name="Powell J.R."/>
            <person name="Prohaska S."/>
            <person name="Pruitt K."/>
            <person name="Puig M."/>
            <person name="Quesneville H."/>
            <person name="Ram K.R."/>
            <person name="Rand D."/>
            <person name="Rasmussen M.D."/>
            <person name="Reed L.K."/>
            <person name="Reenan R."/>
            <person name="Reily A."/>
            <person name="Remington K.A."/>
            <person name="Rieger T.T."/>
            <person name="Ritchie M.G."/>
            <person name="Robin C."/>
            <person name="Rogers Y.H."/>
            <person name="Rohde C."/>
            <person name="Rozas J."/>
            <person name="Rubenfield M.J."/>
            <person name="Ruiz A."/>
            <person name="Russo S."/>
            <person name="Salzberg S.L."/>
            <person name="Sanchez-Gracia A."/>
            <person name="Saranga D.J."/>
            <person name="Sato H."/>
            <person name="Schaeffer S.W."/>
            <person name="Schatz M.C."/>
            <person name="Schlenke T."/>
            <person name="Schwartz R."/>
            <person name="Segarra C."/>
            <person name="Singh R.S."/>
            <person name="Sirot L."/>
            <person name="Sirota M."/>
            <person name="Sisneros N.B."/>
            <person name="Smith C.D."/>
            <person name="Smith T.F."/>
            <person name="Spieth J."/>
            <person name="Stage D.E."/>
            <person name="Stark A."/>
            <person name="Stephan W."/>
            <person name="Strausberg R.L."/>
            <person name="Strempel S."/>
            <person name="Sturgill D."/>
            <person name="Sutton G."/>
            <person name="Sutton G.G."/>
            <person name="Tao W."/>
            <person name="Teichmann S."/>
            <person name="Tobari Y.N."/>
            <person name="Tomimura Y."/>
            <person name="Tsolas J.M."/>
            <person name="Valente V.L."/>
            <person name="Venter E."/>
            <person name="Venter J.C."/>
            <person name="Vicario S."/>
            <person name="Vieira F.G."/>
            <person name="Vilella A.J."/>
            <person name="Villasante A."/>
            <person name="Walenz B."/>
            <person name="Wang J."/>
            <person name="Wasserman M."/>
            <person name="Watts T."/>
            <person name="Wilson D."/>
            <person name="Wilson R.K."/>
            <person name="Wing R.A."/>
            <person name="Wolfner M.F."/>
            <person name="Wong A."/>
            <person name="Wong G.K."/>
            <person name="Wu C.I."/>
            <person name="Wu G."/>
            <person name="Yamamoto D."/>
            <person name="Yang H.P."/>
            <person name="Yang S.P."/>
            <person name="Yorke J.A."/>
            <person name="Yoshida K."/>
            <person name="Zdobnov E."/>
            <person name="Zhang P."/>
            <person name="Zhang Y."/>
            <person name="Zimin A.V."/>
            <person name="Baldwin J."/>
            <person name="Abdouelleil A."/>
            <person name="Abdulkadir J."/>
            <person name="Abebe A."/>
            <person name="Abera B."/>
            <person name="Abreu J."/>
            <person name="Acer S.C."/>
            <person name="Aftuck L."/>
            <person name="Alexander A."/>
            <person name="An P."/>
            <person name="Anderson E."/>
            <person name="Anderson S."/>
            <person name="Arachi H."/>
            <person name="Azer M."/>
            <person name="Bachantsang P."/>
            <person name="Barry A."/>
            <person name="Bayul T."/>
            <person name="Berlin A."/>
            <person name="Bessette D."/>
            <person name="Bloom T."/>
            <person name="Blye J."/>
            <person name="Boguslavskiy L."/>
            <person name="Bonnet C."/>
            <person name="Boukhgalter B."/>
            <person name="Bourzgui I."/>
            <person name="Brown A."/>
            <person name="Cahill P."/>
            <person name="Channer S."/>
            <person name="Cheshatsang Y."/>
            <person name="Chuda L."/>
            <person name="Citroen M."/>
            <person name="Collymore A."/>
            <person name="Cooke P."/>
            <person name="Costello M."/>
            <person name="D'Aco K."/>
            <person name="Daza R."/>
            <person name="De Haan G."/>
            <person name="DeGray S."/>
            <person name="DeMaso C."/>
            <person name="Dhargay N."/>
            <person name="Dooley K."/>
            <person name="Dooley E."/>
            <person name="Doricent M."/>
            <person name="Dorje P."/>
            <person name="Dorjee K."/>
            <person name="Dupes A."/>
            <person name="Elong R."/>
            <person name="Falk J."/>
            <person name="Farina A."/>
            <person name="Faro S."/>
            <person name="Ferguson D."/>
            <person name="Fisher S."/>
            <person name="Foley C.D."/>
            <person name="Franke A."/>
            <person name="Friedrich D."/>
            <person name="Gadbois L."/>
            <person name="Gearin G."/>
            <person name="Gearin C.R."/>
            <person name="Giannoukos G."/>
            <person name="Goode T."/>
            <person name="Graham J."/>
            <person name="Grandbois E."/>
            <person name="Grewal S."/>
            <person name="Gyaltsen K."/>
            <person name="Hafez N."/>
            <person name="Hagos B."/>
            <person name="Hall J."/>
            <person name="Henson C."/>
            <person name="Hollinger A."/>
            <person name="Honan T."/>
            <person name="Huard M.D."/>
            <person name="Hughes L."/>
            <person name="Hurhula B."/>
            <person name="Husby M.E."/>
            <person name="Kamat A."/>
            <person name="Kanga B."/>
            <person name="Kashin S."/>
            <person name="Khazanovich D."/>
            <person name="Kisner P."/>
            <person name="Lance K."/>
            <person name="Lara M."/>
            <person name="Lee W."/>
            <person name="Lennon N."/>
            <person name="Letendre F."/>
            <person name="LeVine R."/>
            <person name="Lipovsky A."/>
            <person name="Liu X."/>
            <person name="Liu J."/>
            <person name="Liu S."/>
            <person name="Lokyitsang T."/>
            <person name="Lokyitsang Y."/>
            <person name="Lubonja R."/>
            <person name="Lui A."/>
            <person name="MacDonald P."/>
            <person name="Magnisalis V."/>
            <person name="Maru K."/>
            <person name="Matthews C."/>
            <person name="McCusker W."/>
            <person name="McDonough S."/>
            <person name="Mehta T."/>
            <person name="Meldrim J."/>
            <person name="Meneus L."/>
            <person name="Mihai O."/>
            <person name="Mihalev A."/>
            <person name="Mihova T."/>
            <person name="Mittelman R."/>
            <person name="Mlenga V."/>
            <person name="Montmayeur A."/>
            <person name="Mulrain L."/>
            <person name="Navidi A."/>
            <person name="Naylor J."/>
            <person name="Negash T."/>
            <person name="Nguyen T."/>
            <person name="Nguyen N."/>
            <person name="Nicol R."/>
            <person name="Norbu C."/>
            <person name="Norbu N."/>
            <person name="Novod N."/>
            <person name="O'Neill B."/>
            <person name="Osman S."/>
            <person name="Markiewicz E."/>
            <person name="Oyono O.L."/>
            <person name="Patti C."/>
            <person name="Phunkhang P."/>
            <person name="Pierre F."/>
            <person name="Priest M."/>
            <person name="Raghuraman S."/>
            <person name="Rege F."/>
            <person name="Reyes R."/>
            <person name="Rise C."/>
            <person name="Rogov P."/>
            <person name="Ross K."/>
            <person name="Ryan E."/>
            <person name="Settipalli S."/>
            <person name="Shea T."/>
            <person name="Sherpa N."/>
            <person name="Shi L."/>
            <person name="Shih D."/>
            <person name="Sparrow T."/>
            <person name="Spaulding J."/>
            <person name="Stalker J."/>
            <person name="Stange-Thomann N."/>
            <person name="Stavropoulos S."/>
            <person name="Stone C."/>
            <person name="Strader C."/>
            <person name="Tesfaye S."/>
            <person name="Thomson T."/>
            <person name="Thoulutsang Y."/>
            <person name="Thoulutsang D."/>
            <person name="Topham K."/>
            <person name="Topping I."/>
            <person name="Tsamla T."/>
            <person name="Vassiliev H."/>
            <person name="Vo A."/>
            <person name="Wangchuk T."/>
            <person name="Wangdi T."/>
            <person name="Weiand M."/>
            <person name="Wilkinson J."/>
            <person name="Wilson A."/>
            <person name="Yadav S."/>
            <person name="Young G."/>
            <person name="Yu Q."/>
            <person name="Zembek L."/>
            <person name="Zhong D."/>
            <person name="Zimmer A."/>
            <person name="Zwirko Z."/>
            <person name="Jaffe D.B."/>
            <person name="Alvarez P."/>
            <person name="Brockman W."/>
            <person name="Butler J."/>
            <person name="Chin C."/>
            <person name="Gnerre S."/>
            <person name="Grabherr M."/>
            <person name="Kleber M."/>
            <person name="Mauceli E."/>
            <person name="MacCallum I."/>
        </authorList>
    </citation>
    <scope>NUCLEOTIDE SEQUENCE [LARGE SCALE GENOMIC DNA]</scope>
    <source>
        <strain evidence="3">Tucson 14030-0811.24</strain>
    </source>
</reference>